<reference evidence="7" key="1">
    <citation type="submission" date="2018-05" db="EMBL/GenBank/DDBJ databases">
        <authorList>
            <person name="Lanie J.A."/>
            <person name="Ng W.-L."/>
            <person name="Kazmierczak K.M."/>
            <person name="Andrzejewski T.M."/>
            <person name="Davidsen T.M."/>
            <person name="Wayne K.J."/>
            <person name="Tettelin H."/>
            <person name="Glass J.I."/>
            <person name="Rusch D."/>
            <person name="Podicherti R."/>
            <person name="Tsui H.-C.T."/>
            <person name="Winkler M.E."/>
        </authorList>
    </citation>
    <scope>NUCLEOTIDE SEQUENCE</scope>
</reference>
<keyword evidence="3 5" id="KW-1133">Transmembrane helix</keyword>
<feature type="transmembrane region" description="Helical" evidence="5">
    <location>
        <begin position="78"/>
        <end position="98"/>
    </location>
</feature>
<feature type="transmembrane region" description="Helical" evidence="5">
    <location>
        <begin position="128"/>
        <end position="150"/>
    </location>
</feature>
<proteinExistence type="predicted"/>
<dbReference type="GO" id="GO:0004252">
    <property type="term" value="F:serine-type endopeptidase activity"/>
    <property type="evidence" value="ECO:0007669"/>
    <property type="project" value="InterPro"/>
</dbReference>
<evidence type="ECO:0000259" key="6">
    <source>
        <dbReference type="Pfam" id="PF01694"/>
    </source>
</evidence>
<dbReference type="Gene3D" id="1.20.1540.10">
    <property type="entry name" value="Rhomboid-like"/>
    <property type="match status" value="1"/>
</dbReference>
<evidence type="ECO:0000256" key="5">
    <source>
        <dbReference type="SAM" id="Phobius"/>
    </source>
</evidence>
<sequence length="252" mass="29146">MLVSINFVIFVLQTISGQERILFQLFGIVPKNTWSQLMIWQPFTYLFFHGGIWHVLINMFVLWMFGSELETLWGRKEFLKYYFITGVGSGLVTVLFSLNSPVPVVGASGAVYGILLAYGLIFPNRYVYLYFFIPVRVKYFVIFIGGLAFFSSLGTSASNVSHLTHLSGMIIGFSYLRSNVQLDMLKNILMQKKNGIRKRYIRKKRRQDEDLRLEVDKLLDKINEIGYDGLLEKEKKFLYEASQKLAKGEDRN</sequence>
<dbReference type="PANTHER" id="PTHR43066:SF11">
    <property type="entry name" value="PEPTIDASE S54 RHOMBOID DOMAIN-CONTAINING PROTEIN"/>
    <property type="match status" value="1"/>
</dbReference>
<evidence type="ECO:0000256" key="1">
    <source>
        <dbReference type="ARBA" id="ARBA00004141"/>
    </source>
</evidence>
<evidence type="ECO:0000256" key="4">
    <source>
        <dbReference type="ARBA" id="ARBA00023136"/>
    </source>
</evidence>
<dbReference type="AlphaFoldDB" id="A0A381T110"/>
<accession>A0A381T110</accession>
<evidence type="ECO:0000256" key="3">
    <source>
        <dbReference type="ARBA" id="ARBA00022989"/>
    </source>
</evidence>
<dbReference type="InterPro" id="IPR022764">
    <property type="entry name" value="Peptidase_S54_rhomboid_dom"/>
</dbReference>
<feature type="transmembrane region" description="Helical" evidence="5">
    <location>
        <begin position="43"/>
        <end position="66"/>
    </location>
</feature>
<name>A0A381T110_9ZZZZ</name>
<dbReference type="SMART" id="SM01160">
    <property type="entry name" value="DUF1751"/>
    <property type="match status" value="1"/>
</dbReference>
<feature type="domain" description="Peptidase S54 rhomboid" evidence="6">
    <location>
        <begin position="38"/>
        <end position="175"/>
    </location>
</feature>
<evidence type="ECO:0000313" key="7">
    <source>
        <dbReference type="EMBL" id="SVA09354.1"/>
    </source>
</evidence>
<keyword evidence="4 5" id="KW-0472">Membrane</keyword>
<dbReference type="GO" id="GO:0016020">
    <property type="term" value="C:membrane"/>
    <property type="evidence" value="ECO:0007669"/>
    <property type="project" value="UniProtKB-SubCell"/>
</dbReference>
<feature type="transmembrane region" description="Helical" evidence="5">
    <location>
        <begin position="104"/>
        <end position="121"/>
    </location>
</feature>
<keyword evidence="2 5" id="KW-0812">Transmembrane</keyword>
<dbReference type="EMBL" id="UINC01003800">
    <property type="protein sequence ID" value="SVA09354.1"/>
    <property type="molecule type" value="Genomic_DNA"/>
</dbReference>
<gene>
    <name evidence="7" type="ORF">METZ01_LOCUS62208</name>
</gene>
<protein>
    <recommendedName>
        <fullName evidence="6">Peptidase S54 rhomboid domain-containing protein</fullName>
    </recommendedName>
</protein>
<dbReference type="SUPFAM" id="SSF144091">
    <property type="entry name" value="Rhomboid-like"/>
    <property type="match status" value="1"/>
</dbReference>
<organism evidence="7">
    <name type="scientific">marine metagenome</name>
    <dbReference type="NCBI Taxonomy" id="408172"/>
    <lineage>
        <taxon>unclassified sequences</taxon>
        <taxon>metagenomes</taxon>
        <taxon>ecological metagenomes</taxon>
    </lineage>
</organism>
<evidence type="ECO:0000256" key="2">
    <source>
        <dbReference type="ARBA" id="ARBA00022692"/>
    </source>
</evidence>
<comment type="subcellular location">
    <subcellularLocation>
        <location evidence="1">Membrane</location>
        <topology evidence="1">Multi-pass membrane protein</topology>
    </subcellularLocation>
</comment>
<dbReference type="Pfam" id="PF01694">
    <property type="entry name" value="Rhomboid"/>
    <property type="match status" value="1"/>
</dbReference>
<dbReference type="InterPro" id="IPR035952">
    <property type="entry name" value="Rhomboid-like_sf"/>
</dbReference>
<dbReference type="PANTHER" id="PTHR43066">
    <property type="entry name" value="RHOMBOID-RELATED PROTEIN"/>
    <property type="match status" value="1"/>
</dbReference>